<evidence type="ECO:0000313" key="4">
    <source>
        <dbReference type="Proteomes" id="UP000823775"/>
    </source>
</evidence>
<dbReference type="PANTHER" id="PTHR31988:SF9">
    <property type="entry name" value="SIALATE O-ACETYLESTERASE DOMAIN-CONTAINING PROTEIN"/>
    <property type="match status" value="1"/>
</dbReference>
<dbReference type="InterPro" id="IPR005181">
    <property type="entry name" value="SASA"/>
</dbReference>
<dbReference type="InterPro" id="IPR036514">
    <property type="entry name" value="SGNH_hydro_sf"/>
</dbReference>
<dbReference type="PANTHER" id="PTHR31988">
    <property type="entry name" value="ESTERASE, PUTATIVE (DUF303)-RELATED"/>
    <property type="match status" value="1"/>
</dbReference>
<feature type="domain" description="Sialate O-acetylesterase" evidence="2">
    <location>
        <begin position="17"/>
        <end position="195"/>
    </location>
</feature>
<dbReference type="Proteomes" id="UP000823775">
    <property type="component" value="Unassembled WGS sequence"/>
</dbReference>
<sequence>MSPQKVKGSHKNGKKNLQVFLLAGQSNMAGSGGVHRQIEKGIVKNASWDGFVPKECKPNPKILRFNAAQKWENAREPLNYGIDCIRYCGLGPGMAFANEILKEDPEFGVIGLVPCARGGIGLHRWRRGSKPYDALIGRAKYAVKNGGIIRGLLWYHGESDLKAKNASSLYKSNLEKFFHDLRSDLQAPTLPIFQGGA</sequence>
<evidence type="ECO:0000256" key="1">
    <source>
        <dbReference type="ARBA" id="ARBA00022801"/>
    </source>
</evidence>
<reference evidence="3 4" key="1">
    <citation type="journal article" date="2021" name="BMC Genomics">
        <title>Datura genome reveals duplications of psychoactive alkaloid biosynthetic genes and high mutation rate following tissue culture.</title>
        <authorList>
            <person name="Rajewski A."/>
            <person name="Carter-House D."/>
            <person name="Stajich J."/>
            <person name="Litt A."/>
        </authorList>
    </citation>
    <scope>NUCLEOTIDE SEQUENCE [LARGE SCALE GENOMIC DNA]</scope>
    <source>
        <strain evidence="3">AR-01</strain>
    </source>
</reference>
<name>A0ABS8TJQ8_DATST</name>
<gene>
    <name evidence="3" type="ORF">HAX54_012367</name>
</gene>
<evidence type="ECO:0000259" key="2">
    <source>
        <dbReference type="Pfam" id="PF03629"/>
    </source>
</evidence>
<comment type="caution">
    <text evidence="3">The sequence shown here is derived from an EMBL/GenBank/DDBJ whole genome shotgun (WGS) entry which is preliminary data.</text>
</comment>
<dbReference type="SUPFAM" id="SSF52266">
    <property type="entry name" value="SGNH hydrolase"/>
    <property type="match status" value="1"/>
</dbReference>
<keyword evidence="1" id="KW-0378">Hydrolase</keyword>
<dbReference type="EMBL" id="JACEIK010001718">
    <property type="protein sequence ID" value="MCD7471734.1"/>
    <property type="molecule type" value="Genomic_DNA"/>
</dbReference>
<accession>A0ABS8TJQ8</accession>
<protein>
    <recommendedName>
        <fullName evidence="2">Sialate O-acetylesterase domain-containing protein</fullName>
    </recommendedName>
</protein>
<dbReference type="InterPro" id="IPR052940">
    <property type="entry name" value="Carb_Esterase_6"/>
</dbReference>
<dbReference type="Pfam" id="PF03629">
    <property type="entry name" value="SASA"/>
    <property type="match status" value="1"/>
</dbReference>
<dbReference type="Gene3D" id="3.40.50.1110">
    <property type="entry name" value="SGNH hydrolase"/>
    <property type="match status" value="1"/>
</dbReference>
<proteinExistence type="predicted"/>
<organism evidence="3 4">
    <name type="scientific">Datura stramonium</name>
    <name type="common">Jimsonweed</name>
    <name type="synonym">Common thornapple</name>
    <dbReference type="NCBI Taxonomy" id="4076"/>
    <lineage>
        <taxon>Eukaryota</taxon>
        <taxon>Viridiplantae</taxon>
        <taxon>Streptophyta</taxon>
        <taxon>Embryophyta</taxon>
        <taxon>Tracheophyta</taxon>
        <taxon>Spermatophyta</taxon>
        <taxon>Magnoliopsida</taxon>
        <taxon>eudicotyledons</taxon>
        <taxon>Gunneridae</taxon>
        <taxon>Pentapetalae</taxon>
        <taxon>asterids</taxon>
        <taxon>lamiids</taxon>
        <taxon>Solanales</taxon>
        <taxon>Solanaceae</taxon>
        <taxon>Solanoideae</taxon>
        <taxon>Datureae</taxon>
        <taxon>Datura</taxon>
    </lineage>
</organism>
<evidence type="ECO:0000313" key="3">
    <source>
        <dbReference type="EMBL" id="MCD7471734.1"/>
    </source>
</evidence>
<keyword evidence="4" id="KW-1185">Reference proteome</keyword>